<dbReference type="InterPro" id="IPR020550">
    <property type="entry name" value="Inositol_monophosphatase_CS"/>
</dbReference>
<proteinExistence type="inferred from homology"/>
<keyword evidence="4 9" id="KW-0997">Cell inner membrane</keyword>
<dbReference type="InterPro" id="IPR006240">
    <property type="entry name" value="CysQ"/>
</dbReference>
<dbReference type="PROSITE" id="PS00629">
    <property type="entry name" value="IMP_1"/>
    <property type="match status" value="1"/>
</dbReference>
<feature type="binding site" evidence="9">
    <location>
        <position position="214"/>
    </location>
    <ligand>
        <name>Mg(2+)</name>
        <dbReference type="ChEBI" id="CHEBI:18420"/>
        <label>2</label>
    </ligand>
</feature>
<evidence type="ECO:0000256" key="8">
    <source>
        <dbReference type="ARBA" id="ARBA00023136"/>
    </source>
</evidence>
<comment type="cofactor">
    <cofactor evidence="9 10">
        <name>Mg(2+)</name>
        <dbReference type="ChEBI" id="CHEBI:18420"/>
    </cofactor>
</comment>
<dbReference type="eggNOG" id="COG1218">
    <property type="taxonomic scope" value="Bacteria"/>
</dbReference>
<keyword evidence="6 9" id="KW-0378">Hydrolase</keyword>
<evidence type="ECO:0000256" key="7">
    <source>
        <dbReference type="ARBA" id="ARBA00022842"/>
    </source>
</evidence>
<dbReference type="Gene3D" id="3.40.190.80">
    <property type="match status" value="1"/>
</dbReference>
<dbReference type="InterPro" id="IPR050725">
    <property type="entry name" value="CysQ/Inositol_MonoPase"/>
</dbReference>
<evidence type="ECO:0000313" key="11">
    <source>
        <dbReference type="EMBL" id="ADU96632.1"/>
    </source>
</evidence>
<dbReference type="GO" id="GO:0000287">
    <property type="term" value="F:magnesium ion binding"/>
    <property type="evidence" value="ECO:0007669"/>
    <property type="project" value="UniProtKB-UniRule"/>
</dbReference>
<feature type="binding site" evidence="10">
    <location>
        <position position="87"/>
    </location>
    <ligand>
        <name>Mg(2+)</name>
        <dbReference type="ChEBI" id="CHEBI:18420"/>
        <label>1</label>
        <note>catalytic</note>
    </ligand>
</feature>
<keyword evidence="7 9" id="KW-0460">Magnesium</keyword>
<evidence type="ECO:0000256" key="9">
    <source>
        <dbReference type="HAMAP-Rule" id="MF_02095"/>
    </source>
</evidence>
<feature type="binding site" evidence="9">
    <location>
        <position position="64"/>
    </location>
    <ligand>
        <name>Mg(2+)</name>
        <dbReference type="ChEBI" id="CHEBI:18420"/>
        <label>1</label>
    </ligand>
</feature>
<feature type="binding site" evidence="9">
    <location>
        <position position="87"/>
    </location>
    <ligand>
        <name>Mg(2+)</name>
        <dbReference type="ChEBI" id="CHEBI:18420"/>
        <label>2</label>
    </ligand>
</feature>
<feature type="binding site" evidence="10">
    <location>
        <position position="86"/>
    </location>
    <ligand>
        <name>Mg(2+)</name>
        <dbReference type="ChEBI" id="CHEBI:18420"/>
        <label>1</label>
        <note>catalytic</note>
    </ligand>
</feature>
<dbReference type="GO" id="GO:0050427">
    <property type="term" value="P:3'-phosphoadenosine 5'-phosphosulfate metabolic process"/>
    <property type="evidence" value="ECO:0007669"/>
    <property type="project" value="TreeGrafter"/>
</dbReference>
<feature type="binding site" evidence="9">
    <location>
        <position position="84"/>
    </location>
    <ligand>
        <name>Mg(2+)</name>
        <dbReference type="ChEBI" id="CHEBI:18420"/>
        <label>2</label>
    </ligand>
</feature>
<comment type="catalytic activity">
    <reaction evidence="1 9">
        <text>adenosine 3',5'-bisphosphate + H2O = AMP + phosphate</text>
        <dbReference type="Rhea" id="RHEA:10040"/>
        <dbReference type="ChEBI" id="CHEBI:15377"/>
        <dbReference type="ChEBI" id="CHEBI:43474"/>
        <dbReference type="ChEBI" id="CHEBI:58343"/>
        <dbReference type="ChEBI" id="CHEBI:456215"/>
        <dbReference type="EC" id="3.1.3.7"/>
    </reaction>
</comment>
<dbReference type="GO" id="GO:0046854">
    <property type="term" value="P:phosphatidylinositol phosphate biosynthetic process"/>
    <property type="evidence" value="ECO:0007669"/>
    <property type="project" value="InterPro"/>
</dbReference>
<evidence type="ECO:0000256" key="3">
    <source>
        <dbReference type="ARBA" id="ARBA00022475"/>
    </source>
</evidence>
<sequence>MEELLNLALKASLDAGKEILDVYGSGSTEVWEKQDRSPLTEADLRSHRVIMNYLRETGYPILSEEGKDIPYEERRQWSRFWLVDPLDGTKEFLKRNGEFTVNVALIENGKPILGVVHAPALGVTYFAGVGKGAFKVESEGSPKRLPLFSPVEGVVRVVASRSHLSEETERFVESLKGKFERVEFVAVGSSLKLCMVAEGKADIYPRFAPTMEWDTAAGQAIVEGAGGRVVNAQTGKPLLYNKENLLNPYFIAYRGGYEL</sequence>
<organism evidence="11 12">
    <name type="scientific">Thermovibrio ammonificans (strain DSM 15698 / JCM 12110 / HB-1)</name>
    <dbReference type="NCBI Taxonomy" id="648996"/>
    <lineage>
        <taxon>Bacteria</taxon>
        <taxon>Pseudomonadati</taxon>
        <taxon>Aquificota</taxon>
        <taxon>Aquificia</taxon>
        <taxon>Desulfurobacteriales</taxon>
        <taxon>Desulfurobacteriaceae</taxon>
        <taxon>Thermovibrio</taxon>
    </lineage>
</organism>
<protein>
    <recommendedName>
        <fullName evidence="9">3'(2'),5'-bisphosphate nucleotidase CysQ</fullName>
        <ecNumber evidence="9">3.1.3.7</ecNumber>
    </recommendedName>
    <alternativeName>
        <fullName evidence="9">3'(2'),5-bisphosphonucleoside 3'(2')-phosphohydrolase</fullName>
    </alternativeName>
    <alternativeName>
        <fullName evidence="9">3'-phosphoadenosine 5'-phosphate phosphatase</fullName>
        <shortName evidence="9">PAP phosphatase</shortName>
    </alternativeName>
</protein>
<keyword evidence="8 9" id="KW-0472">Membrane</keyword>
<feature type="binding site" evidence="9">
    <location>
        <position position="84"/>
    </location>
    <ligand>
        <name>Mg(2+)</name>
        <dbReference type="ChEBI" id="CHEBI:18420"/>
        <label>1</label>
    </ligand>
</feature>
<dbReference type="RefSeq" id="WP_013537418.1">
    <property type="nucleotide sequence ID" value="NC_014926.1"/>
</dbReference>
<dbReference type="InterPro" id="IPR020583">
    <property type="entry name" value="Inositol_monoP_metal-BS"/>
</dbReference>
<feature type="binding site" evidence="9">
    <location>
        <position position="86"/>
    </location>
    <ligand>
        <name>Mg(2+)</name>
        <dbReference type="ChEBI" id="CHEBI:18420"/>
        <label>1</label>
    </ligand>
</feature>
<dbReference type="InterPro" id="IPR000760">
    <property type="entry name" value="Inositol_monophosphatase-like"/>
</dbReference>
<evidence type="ECO:0000313" key="12">
    <source>
        <dbReference type="Proteomes" id="UP000006362"/>
    </source>
</evidence>
<feature type="binding site" evidence="10">
    <location>
        <position position="84"/>
    </location>
    <ligand>
        <name>Mg(2+)</name>
        <dbReference type="ChEBI" id="CHEBI:18420"/>
        <label>1</label>
        <note>catalytic</note>
    </ligand>
</feature>
<dbReference type="CDD" id="cd01638">
    <property type="entry name" value="CysQ"/>
    <property type="match status" value="1"/>
</dbReference>
<feature type="binding site" evidence="9">
    <location>
        <begin position="86"/>
        <end position="89"/>
    </location>
    <ligand>
        <name>substrate</name>
    </ligand>
</feature>
<gene>
    <name evidence="9" type="primary">cysQ</name>
    <name evidence="11" type="ordered locus">Theam_0663</name>
</gene>
<dbReference type="EMBL" id="CP002444">
    <property type="protein sequence ID" value="ADU96632.1"/>
    <property type="molecule type" value="Genomic_DNA"/>
</dbReference>
<evidence type="ECO:0000256" key="5">
    <source>
        <dbReference type="ARBA" id="ARBA00022723"/>
    </source>
</evidence>
<comment type="subcellular location">
    <subcellularLocation>
        <location evidence="9">Cell inner membrane</location>
        <topology evidence="9">Peripheral membrane protein</topology>
        <orientation evidence="9">Cytoplasmic side</orientation>
    </subcellularLocation>
</comment>
<dbReference type="KEGG" id="tam:Theam_0663"/>
<keyword evidence="3 9" id="KW-1003">Cell membrane</keyword>
<dbReference type="GO" id="GO:0005886">
    <property type="term" value="C:plasma membrane"/>
    <property type="evidence" value="ECO:0007669"/>
    <property type="project" value="UniProtKB-SubCell"/>
</dbReference>
<dbReference type="Gene3D" id="3.30.540.10">
    <property type="entry name" value="Fructose-1,6-Bisphosphatase, subunit A, domain 1"/>
    <property type="match status" value="1"/>
</dbReference>
<dbReference type="PROSITE" id="PS00630">
    <property type="entry name" value="IMP_2"/>
    <property type="match status" value="1"/>
</dbReference>
<name>E8T648_THEA1</name>
<dbReference type="SUPFAM" id="SSF56655">
    <property type="entry name" value="Carbohydrate phosphatase"/>
    <property type="match status" value="1"/>
</dbReference>
<dbReference type="Pfam" id="PF00459">
    <property type="entry name" value="Inositol_P"/>
    <property type="match status" value="1"/>
</dbReference>
<feature type="binding site" evidence="10">
    <location>
        <position position="64"/>
    </location>
    <ligand>
        <name>Mg(2+)</name>
        <dbReference type="ChEBI" id="CHEBI:18420"/>
        <label>1</label>
        <note>catalytic</note>
    </ligand>
</feature>
<dbReference type="OrthoDB" id="9772456at2"/>
<dbReference type="HOGENOM" id="CLU_044118_3_0_0"/>
<dbReference type="FunFam" id="3.40.190.80:FF:000005">
    <property type="entry name" value="3'(2'),5'-bisphosphate nucleotidase CysQ"/>
    <property type="match status" value="1"/>
</dbReference>
<comment type="function">
    <text evidence="9">Converts adenosine-3',5'-bisphosphate (PAP) to AMP.</text>
</comment>
<evidence type="ECO:0000256" key="1">
    <source>
        <dbReference type="ARBA" id="ARBA00001625"/>
    </source>
</evidence>
<dbReference type="PANTHER" id="PTHR43028:SF5">
    <property type="entry name" value="3'(2'),5'-BISPHOSPHATE NUCLEOTIDASE 1"/>
    <property type="match status" value="1"/>
</dbReference>
<feature type="binding site" evidence="9">
    <location>
        <position position="64"/>
    </location>
    <ligand>
        <name>substrate</name>
    </ligand>
</feature>
<feature type="binding site" evidence="10">
    <location>
        <position position="214"/>
    </location>
    <ligand>
        <name>Mg(2+)</name>
        <dbReference type="ChEBI" id="CHEBI:18420"/>
        <label>1</label>
        <note>catalytic</note>
    </ligand>
</feature>
<comment type="similarity">
    <text evidence="2 9">Belongs to the inositol monophosphatase superfamily. CysQ family.</text>
</comment>
<dbReference type="AlphaFoldDB" id="E8T648"/>
<dbReference type="HAMAP" id="MF_02095">
    <property type="entry name" value="CysQ"/>
    <property type="match status" value="1"/>
</dbReference>
<keyword evidence="12" id="KW-1185">Reference proteome</keyword>
<dbReference type="Proteomes" id="UP000006362">
    <property type="component" value="Chromosome"/>
</dbReference>
<dbReference type="GO" id="GO:0000103">
    <property type="term" value="P:sulfate assimilation"/>
    <property type="evidence" value="ECO:0007669"/>
    <property type="project" value="TreeGrafter"/>
</dbReference>
<dbReference type="GO" id="GO:0008441">
    <property type="term" value="F:3'(2'),5'-bisphosphate nucleotidase activity"/>
    <property type="evidence" value="ECO:0007669"/>
    <property type="project" value="UniProtKB-UniRule"/>
</dbReference>
<dbReference type="PRINTS" id="PR00377">
    <property type="entry name" value="IMPHPHTASES"/>
</dbReference>
<dbReference type="PANTHER" id="PTHR43028">
    <property type="entry name" value="3'(2'),5'-BISPHOSPHATE NUCLEOTIDASE 1"/>
    <property type="match status" value="1"/>
</dbReference>
<evidence type="ECO:0000256" key="6">
    <source>
        <dbReference type="ARBA" id="ARBA00022801"/>
    </source>
</evidence>
<evidence type="ECO:0000256" key="4">
    <source>
        <dbReference type="ARBA" id="ARBA00022519"/>
    </source>
</evidence>
<accession>E8T648</accession>
<evidence type="ECO:0000256" key="2">
    <source>
        <dbReference type="ARBA" id="ARBA00005289"/>
    </source>
</evidence>
<dbReference type="EC" id="3.1.3.7" evidence="9"/>
<dbReference type="NCBIfam" id="TIGR01331">
    <property type="entry name" value="bisphos_cysQ"/>
    <property type="match status" value="1"/>
</dbReference>
<feature type="binding site" evidence="9">
    <location>
        <position position="214"/>
    </location>
    <ligand>
        <name>substrate</name>
    </ligand>
</feature>
<keyword evidence="5 9" id="KW-0479">Metal-binding</keyword>
<reference evidence="11" key="1">
    <citation type="submission" date="2011-01" db="EMBL/GenBank/DDBJ databases">
        <title>Complete sequence of chromosome of Thermovibrio ammonificans HB-1.</title>
        <authorList>
            <consortium name="US DOE Joint Genome Institute"/>
            <person name="Lucas S."/>
            <person name="Copeland A."/>
            <person name="Lapidus A."/>
            <person name="Cheng J.-F."/>
            <person name="Goodwin L."/>
            <person name="Pitluck S."/>
            <person name="Davenport K."/>
            <person name="Detter J.C."/>
            <person name="Han C."/>
            <person name="Tapia R."/>
            <person name="Land M."/>
            <person name="Hauser L."/>
            <person name="Kyrpides N."/>
            <person name="Ivanova N."/>
            <person name="Ovchinnikova G."/>
            <person name="Vetriani C."/>
            <person name="Woyke T."/>
        </authorList>
    </citation>
    <scope>NUCLEOTIDE SEQUENCE [LARGE SCALE GENOMIC DNA]</scope>
    <source>
        <strain evidence="11">HB-1</strain>
    </source>
</reference>
<dbReference type="STRING" id="648996.Theam_0663"/>
<evidence type="ECO:0000256" key="10">
    <source>
        <dbReference type="PIRSR" id="PIRSR600760-2"/>
    </source>
</evidence>